<evidence type="ECO:0000313" key="3">
    <source>
        <dbReference type="Proteomes" id="UP000192578"/>
    </source>
</evidence>
<protein>
    <recommendedName>
        <fullName evidence="4">Secreted protein</fullName>
    </recommendedName>
</protein>
<name>A0A1W0XB42_HYPEX</name>
<sequence>MMSLTTFLLVGCLVFLAVQQGAQSADDKIYHLEATDSVLLTYTTTQQRDDLLQTIAGSWNAVLSRHKITDIHVSFVSEKDAGTAKQVVYKVSGNGPPGANGEKNGARVPQIKAAIRKNIQSVNNPNIALLSADQQAAFDASSDNLDNMRTTKAH</sequence>
<dbReference type="AlphaFoldDB" id="A0A1W0XB42"/>
<accession>A0A1W0XB42</accession>
<organism evidence="2 3">
    <name type="scientific">Hypsibius exemplaris</name>
    <name type="common">Freshwater tardigrade</name>
    <dbReference type="NCBI Taxonomy" id="2072580"/>
    <lineage>
        <taxon>Eukaryota</taxon>
        <taxon>Metazoa</taxon>
        <taxon>Ecdysozoa</taxon>
        <taxon>Tardigrada</taxon>
        <taxon>Eutardigrada</taxon>
        <taxon>Parachela</taxon>
        <taxon>Hypsibioidea</taxon>
        <taxon>Hypsibiidae</taxon>
        <taxon>Hypsibius</taxon>
    </lineage>
</organism>
<comment type="caution">
    <text evidence="2">The sequence shown here is derived from an EMBL/GenBank/DDBJ whole genome shotgun (WGS) entry which is preliminary data.</text>
</comment>
<evidence type="ECO:0000313" key="2">
    <source>
        <dbReference type="EMBL" id="OQV24628.1"/>
    </source>
</evidence>
<keyword evidence="3" id="KW-1185">Reference proteome</keyword>
<reference evidence="3" key="1">
    <citation type="submission" date="2017-01" db="EMBL/GenBank/DDBJ databases">
        <title>Comparative genomics of anhydrobiosis in the tardigrade Hypsibius dujardini.</title>
        <authorList>
            <person name="Yoshida Y."/>
            <person name="Koutsovoulos G."/>
            <person name="Laetsch D."/>
            <person name="Stevens L."/>
            <person name="Kumar S."/>
            <person name="Horikawa D."/>
            <person name="Ishino K."/>
            <person name="Komine S."/>
            <person name="Tomita M."/>
            <person name="Blaxter M."/>
            <person name="Arakawa K."/>
        </authorList>
    </citation>
    <scope>NUCLEOTIDE SEQUENCE [LARGE SCALE GENOMIC DNA]</scope>
    <source>
        <strain evidence="3">Z151</strain>
    </source>
</reference>
<dbReference type="EMBL" id="MTYJ01000006">
    <property type="protein sequence ID" value="OQV24628.1"/>
    <property type="molecule type" value="Genomic_DNA"/>
</dbReference>
<feature type="signal peptide" evidence="1">
    <location>
        <begin position="1"/>
        <end position="24"/>
    </location>
</feature>
<evidence type="ECO:0008006" key="4">
    <source>
        <dbReference type="Google" id="ProtNLM"/>
    </source>
</evidence>
<keyword evidence="1" id="KW-0732">Signal</keyword>
<feature type="chain" id="PRO_5012912897" description="Secreted protein" evidence="1">
    <location>
        <begin position="25"/>
        <end position="154"/>
    </location>
</feature>
<gene>
    <name evidence="2" type="ORF">BV898_01687</name>
</gene>
<dbReference type="Proteomes" id="UP000192578">
    <property type="component" value="Unassembled WGS sequence"/>
</dbReference>
<evidence type="ECO:0000256" key="1">
    <source>
        <dbReference type="SAM" id="SignalP"/>
    </source>
</evidence>
<proteinExistence type="predicted"/>